<dbReference type="VEuPathDB" id="VectorBase:ASIC014597"/>
<dbReference type="Proteomes" id="UP000030765">
    <property type="component" value="Unassembled WGS sequence"/>
</dbReference>
<name>A0A084W8L7_ANOSI</name>
<reference evidence="1 3" key="1">
    <citation type="journal article" date="2014" name="BMC Genomics">
        <title>Genome sequence of Anopheles sinensis provides insight into genetics basis of mosquito competence for malaria parasites.</title>
        <authorList>
            <person name="Zhou D."/>
            <person name="Zhang D."/>
            <person name="Ding G."/>
            <person name="Shi L."/>
            <person name="Hou Q."/>
            <person name="Ye Y."/>
            <person name="Xu Y."/>
            <person name="Zhou H."/>
            <person name="Xiong C."/>
            <person name="Li S."/>
            <person name="Yu J."/>
            <person name="Hong S."/>
            <person name="Yu X."/>
            <person name="Zou P."/>
            <person name="Chen C."/>
            <person name="Chang X."/>
            <person name="Wang W."/>
            <person name="Lv Y."/>
            <person name="Sun Y."/>
            <person name="Ma L."/>
            <person name="Shen B."/>
            <person name="Zhu C."/>
        </authorList>
    </citation>
    <scope>NUCLEOTIDE SEQUENCE [LARGE SCALE GENOMIC DNA]</scope>
</reference>
<evidence type="ECO:0000313" key="1">
    <source>
        <dbReference type="EMBL" id="KFB46561.1"/>
    </source>
</evidence>
<keyword evidence="3" id="KW-1185">Reference proteome</keyword>
<proteinExistence type="predicted"/>
<reference evidence="2" key="2">
    <citation type="submission" date="2020-05" db="UniProtKB">
        <authorList>
            <consortium name="EnsemblMetazoa"/>
        </authorList>
    </citation>
    <scope>IDENTIFICATION</scope>
</reference>
<dbReference type="AlphaFoldDB" id="A0A084W8L7"/>
<dbReference type="EMBL" id="KE525319">
    <property type="protein sequence ID" value="KFB46561.1"/>
    <property type="molecule type" value="Genomic_DNA"/>
</dbReference>
<evidence type="ECO:0000313" key="3">
    <source>
        <dbReference type="Proteomes" id="UP000030765"/>
    </source>
</evidence>
<sequence>MQKRKAAAEWTSRNRFQIKWEATMRQQVPGCGDAAVDALRGDACYCTVDKRDKAVDTR</sequence>
<evidence type="ECO:0000313" key="2">
    <source>
        <dbReference type="EnsemblMetazoa" id="ASIC014597-PA"/>
    </source>
</evidence>
<organism evidence="1">
    <name type="scientific">Anopheles sinensis</name>
    <name type="common">Mosquito</name>
    <dbReference type="NCBI Taxonomy" id="74873"/>
    <lineage>
        <taxon>Eukaryota</taxon>
        <taxon>Metazoa</taxon>
        <taxon>Ecdysozoa</taxon>
        <taxon>Arthropoda</taxon>
        <taxon>Hexapoda</taxon>
        <taxon>Insecta</taxon>
        <taxon>Pterygota</taxon>
        <taxon>Neoptera</taxon>
        <taxon>Endopterygota</taxon>
        <taxon>Diptera</taxon>
        <taxon>Nematocera</taxon>
        <taxon>Culicoidea</taxon>
        <taxon>Culicidae</taxon>
        <taxon>Anophelinae</taxon>
        <taxon>Anopheles</taxon>
    </lineage>
</organism>
<dbReference type="EMBL" id="ATLV01021494">
    <property type="status" value="NOT_ANNOTATED_CDS"/>
    <property type="molecule type" value="Genomic_DNA"/>
</dbReference>
<protein>
    <submittedName>
        <fullName evidence="1">Uncharacterized protein LOC100930614</fullName>
    </submittedName>
</protein>
<accession>A0A084W8L7</accession>
<gene>
    <name evidence="1" type="ORF">ZHAS_00014597</name>
</gene>
<dbReference type="EnsemblMetazoa" id="ASIC014597-RA">
    <property type="protein sequence ID" value="ASIC014597-PA"/>
    <property type="gene ID" value="ASIC014597"/>
</dbReference>